<dbReference type="VEuPathDB" id="VectorBase:GBRI006850"/>
<dbReference type="GO" id="GO:0006979">
    <property type="term" value="P:response to oxidative stress"/>
    <property type="evidence" value="ECO:0007669"/>
    <property type="project" value="InterPro"/>
</dbReference>
<dbReference type="PRINTS" id="PR00457">
    <property type="entry name" value="ANPEROXIDASE"/>
</dbReference>
<feature type="binding site" description="axial binding residue" evidence="2">
    <location>
        <position position="410"/>
    </location>
    <ligand>
        <name>heme b</name>
        <dbReference type="ChEBI" id="CHEBI:60344"/>
    </ligand>
    <ligandPart>
        <name>Fe</name>
        <dbReference type="ChEBI" id="CHEBI:18248"/>
    </ligandPart>
</feature>
<keyword evidence="1" id="KW-0575">Peroxidase</keyword>
<dbReference type="InterPro" id="IPR037120">
    <property type="entry name" value="Haem_peroxidase_sf_animal"/>
</dbReference>
<evidence type="ECO:0000256" key="2">
    <source>
        <dbReference type="PIRSR" id="PIRSR619791-2"/>
    </source>
</evidence>
<protein>
    <recommendedName>
        <fullName evidence="5">Peroxidase</fullName>
    </recommendedName>
</protein>
<reference evidence="3" key="2">
    <citation type="submission" date="2020-05" db="UniProtKB">
        <authorList>
            <consortium name="EnsemblMetazoa"/>
        </authorList>
    </citation>
    <scope>IDENTIFICATION</scope>
    <source>
        <strain evidence="3">IAEA</strain>
    </source>
</reference>
<dbReference type="PANTHER" id="PTHR11475:SF86">
    <property type="entry name" value="PEROXIDASE"/>
    <property type="match status" value="1"/>
</dbReference>
<dbReference type="GO" id="GO:0020037">
    <property type="term" value="F:heme binding"/>
    <property type="evidence" value="ECO:0007669"/>
    <property type="project" value="InterPro"/>
</dbReference>
<organism evidence="3 4">
    <name type="scientific">Glossina brevipalpis</name>
    <dbReference type="NCBI Taxonomy" id="37001"/>
    <lineage>
        <taxon>Eukaryota</taxon>
        <taxon>Metazoa</taxon>
        <taxon>Ecdysozoa</taxon>
        <taxon>Arthropoda</taxon>
        <taxon>Hexapoda</taxon>
        <taxon>Insecta</taxon>
        <taxon>Pterygota</taxon>
        <taxon>Neoptera</taxon>
        <taxon>Endopterygota</taxon>
        <taxon>Diptera</taxon>
        <taxon>Brachycera</taxon>
        <taxon>Muscomorpha</taxon>
        <taxon>Hippoboscoidea</taxon>
        <taxon>Glossinidae</taxon>
        <taxon>Glossina</taxon>
    </lineage>
</organism>
<evidence type="ECO:0000313" key="3">
    <source>
        <dbReference type="EnsemblMetazoa" id="GBRI006850-PA"/>
    </source>
</evidence>
<evidence type="ECO:0000256" key="1">
    <source>
        <dbReference type="ARBA" id="ARBA00022559"/>
    </source>
</evidence>
<dbReference type="AlphaFoldDB" id="A0A1A9W596"/>
<dbReference type="InterPro" id="IPR019791">
    <property type="entry name" value="Haem_peroxidase_animal"/>
</dbReference>
<keyword evidence="2" id="KW-0349">Heme</keyword>
<dbReference type="Pfam" id="PF03098">
    <property type="entry name" value="An_peroxidase"/>
    <property type="match status" value="1"/>
</dbReference>
<dbReference type="EnsemblMetazoa" id="GBRI006850-RA">
    <property type="protein sequence ID" value="GBRI006850-PA"/>
    <property type="gene ID" value="GBRI006850"/>
</dbReference>
<dbReference type="GO" id="GO:0004601">
    <property type="term" value="F:peroxidase activity"/>
    <property type="evidence" value="ECO:0007669"/>
    <property type="project" value="UniProtKB-KW"/>
</dbReference>
<keyword evidence="1" id="KW-0560">Oxidoreductase</keyword>
<keyword evidence="4" id="KW-1185">Reference proteome</keyword>
<dbReference type="PANTHER" id="PTHR11475">
    <property type="entry name" value="OXIDASE/PEROXIDASE"/>
    <property type="match status" value="1"/>
</dbReference>
<dbReference type="STRING" id="37001.A0A1A9W596"/>
<keyword evidence="2" id="KW-0479">Metal-binding</keyword>
<evidence type="ECO:0008006" key="5">
    <source>
        <dbReference type="Google" id="ProtNLM"/>
    </source>
</evidence>
<reference evidence="4" key="1">
    <citation type="submission" date="2014-03" db="EMBL/GenBank/DDBJ databases">
        <authorList>
            <person name="Aksoy S."/>
            <person name="Warren W."/>
            <person name="Wilson R.K."/>
        </authorList>
    </citation>
    <scope>NUCLEOTIDE SEQUENCE [LARGE SCALE GENOMIC DNA]</scope>
    <source>
        <strain evidence="4">IAEA</strain>
    </source>
</reference>
<dbReference type="Gene3D" id="1.10.640.10">
    <property type="entry name" value="Haem peroxidase domain superfamily, animal type"/>
    <property type="match status" value="1"/>
</dbReference>
<accession>A0A1A9W596</accession>
<dbReference type="InterPro" id="IPR010255">
    <property type="entry name" value="Haem_peroxidase_sf"/>
</dbReference>
<dbReference type="GO" id="GO:0046872">
    <property type="term" value="F:metal ion binding"/>
    <property type="evidence" value="ECO:0007669"/>
    <property type="project" value="UniProtKB-KW"/>
</dbReference>
<dbReference type="Proteomes" id="UP000091820">
    <property type="component" value="Unassembled WGS sequence"/>
</dbReference>
<dbReference type="SUPFAM" id="SSF48113">
    <property type="entry name" value="Heme-dependent peroxidases"/>
    <property type="match status" value="1"/>
</dbReference>
<dbReference type="PROSITE" id="PS50292">
    <property type="entry name" value="PEROXIDASE_3"/>
    <property type="match status" value="1"/>
</dbReference>
<evidence type="ECO:0000313" key="4">
    <source>
        <dbReference type="Proteomes" id="UP000091820"/>
    </source>
</evidence>
<sequence length="475" mass="54966">HYEELKELKKENGSSQTWIDQITQPELDSKYVQIKNEATHLNLRREFQNHLKENAINKIWNINKDYGGTAKISKPEFSKIFPFCNNHTNYFRTFDGFCNNLFFPNYGMTKSRYSRLLPPNYGDGIQAPTRSITGESLPNARLLSLSLYGENTIVDDFRTLMVMQWGQLVAHDLSQFIPPDVPENCCANFHHKMCYPIKLHPLGPIALKSDQICLNFSRSLSDKDVPCSSNNSTYAEKITVTTAYLDLGSIYGNSERESKQVRLYKDGLLKVGLRKGFLPIIKSSKSHICPAQNQYCYVMADNRNQFIPTLTVLHTLLLREHNRLANLLLQLNPHYSDERLFQEARKINIAQFQKITYYDWLPLIVGRKYGYTSGLLYPARSPRNYVNDYNKYMNAAPYAEYAAAAFRYSHHQIPGWFTMVSPSDRRHNQIMRLSDYFDREQNINLIESGNNFDSLLLGLTTQLQKKSDDNIDQEV</sequence>
<name>A0A1A9W596_9MUSC</name>
<keyword evidence="2" id="KW-0408">Iron</keyword>
<proteinExistence type="predicted"/>